<evidence type="ECO:0000256" key="1">
    <source>
        <dbReference type="ARBA" id="ARBA00004141"/>
    </source>
</evidence>
<gene>
    <name evidence="16" type="primary">DESC</name>
    <name evidence="16" type="ORF">TSPGSL018_17850</name>
</gene>
<name>A0A061R1Q3_9CHLO</name>
<evidence type="ECO:0000313" key="16">
    <source>
        <dbReference type="EMBL" id="JAC64644.1"/>
    </source>
</evidence>
<protein>
    <submittedName>
        <fullName evidence="16">Stearoyl-CoA desaturase (Delta-9 desaturase)</fullName>
    </submittedName>
</protein>
<dbReference type="Pfam" id="PF00487">
    <property type="entry name" value="FA_desaturase"/>
    <property type="match status" value="1"/>
</dbReference>
<dbReference type="GO" id="GO:0005789">
    <property type="term" value="C:endoplasmic reticulum membrane"/>
    <property type="evidence" value="ECO:0007669"/>
    <property type="project" value="TreeGrafter"/>
</dbReference>
<keyword evidence="6" id="KW-0276">Fatty acid metabolism</keyword>
<feature type="transmembrane region" description="Helical" evidence="14">
    <location>
        <begin position="164"/>
        <end position="182"/>
    </location>
</feature>
<dbReference type="GO" id="GO:0016717">
    <property type="term" value="F:oxidoreductase activity, acting on paired donors, with oxidation of a pair of donors resulting in the reduction of molecular oxygen to two molecules of water"/>
    <property type="evidence" value="ECO:0007669"/>
    <property type="project" value="InterPro"/>
</dbReference>
<evidence type="ECO:0000256" key="5">
    <source>
        <dbReference type="ARBA" id="ARBA00022692"/>
    </source>
</evidence>
<dbReference type="PRINTS" id="PR00075">
    <property type="entry name" value="FACDDSATRASE"/>
</dbReference>
<feature type="transmembrane region" description="Helical" evidence="14">
    <location>
        <begin position="280"/>
        <end position="302"/>
    </location>
</feature>
<evidence type="ECO:0000256" key="6">
    <source>
        <dbReference type="ARBA" id="ARBA00022832"/>
    </source>
</evidence>
<keyword evidence="9" id="KW-0408">Iron</keyword>
<dbReference type="PANTHER" id="PTHR11351">
    <property type="entry name" value="ACYL-COA DESATURASE"/>
    <property type="match status" value="1"/>
</dbReference>
<dbReference type="AlphaFoldDB" id="A0A061R1Q3"/>
<sequence>MASIARTPVCSSSSAFSRRLSTKPNGCKTVRKSLSLVSPLPSRQYSNRSQQILPSSLRAATVDDTEQLISKPVVDEISYSKQYDDVMSRPLVTSKPIEKPSKDAQAQEPNSTKVFASDVHAVGKRNLWLNRKWDSTDRTYAIFLGAMHLLCLAAPFTFSWEMVALFAVGYFITGCLGITLSYHRQLSHRSFRTPKWLEYALAYCGVLSVQGDPIEWVSTHRYHHLHTDTPLDPHSPYEGLWWSHAGWLLDHEAVEKRVSDRSNASDLEKQWFYRFIAKTYNWHVVGSFALLFLLGGFPALVWGGAVRAVWVYHITWFVNSATHVWGNQQYDTGDLSRNNWWVGILAFGEGWHNNHHAFEFSARHGLEWYQFDMTWIIINVLKFFGLADRIKLPTEAQKRRLAFK</sequence>
<proteinExistence type="inferred from homology"/>
<organism evidence="16">
    <name type="scientific">Tetraselmis sp. GSL018</name>
    <dbReference type="NCBI Taxonomy" id="582737"/>
    <lineage>
        <taxon>Eukaryota</taxon>
        <taxon>Viridiplantae</taxon>
        <taxon>Chlorophyta</taxon>
        <taxon>core chlorophytes</taxon>
        <taxon>Chlorodendrophyceae</taxon>
        <taxon>Chlorodendrales</taxon>
        <taxon>Chlorodendraceae</taxon>
        <taxon>Tetraselmis</taxon>
    </lineage>
</organism>
<evidence type="ECO:0000256" key="2">
    <source>
        <dbReference type="ARBA" id="ARBA00005189"/>
    </source>
</evidence>
<dbReference type="GO" id="GO:0042761">
    <property type="term" value="P:very long-chain fatty acid biosynthetic process"/>
    <property type="evidence" value="ECO:0007669"/>
    <property type="project" value="TreeGrafter"/>
</dbReference>
<dbReference type="EMBL" id="GBEZ01022175">
    <property type="protein sequence ID" value="JAC64644.1"/>
    <property type="molecule type" value="Transcribed_RNA"/>
</dbReference>
<evidence type="ECO:0000256" key="9">
    <source>
        <dbReference type="ARBA" id="ARBA00023004"/>
    </source>
</evidence>
<evidence type="ECO:0000256" key="3">
    <source>
        <dbReference type="ARBA" id="ARBA00009295"/>
    </source>
</evidence>
<evidence type="ECO:0000256" key="8">
    <source>
        <dbReference type="ARBA" id="ARBA00023002"/>
    </source>
</evidence>
<evidence type="ECO:0000256" key="12">
    <source>
        <dbReference type="ARBA" id="ARBA00023160"/>
    </source>
</evidence>
<comment type="similarity">
    <text evidence="3 13">Belongs to the fatty acid desaturase type 1 family.</text>
</comment>
<feature type="transmembrane region" description="Helical" evidence="14">
    <location>
        <begin position="140"/>
        <end position="158"/>
    </location>
</feature>
<evidence type="ECO:0000256" key="7">
    <source>
        <dbReference type="ARBA" id="ARBA00022989"/>
    </source>
</evidence>
<comment type="domain">
    <text evidence="13">The histidine box domains are involved in binding the catalytic metal ions.</text>
</comment>
<keyword evidence="8 13" id="KW-0560">Oxidoreductase</keyword>
<evidence type="ECO:0000256" key="14">
    <source>
        <dbReference type="SAM" id="Phobius"/>
    </source>
</evidence>
<evidence type="ECO:0000256" key="11">
    <source>
        <dbReference type="ARBA" id="ARBA00023136"/>
    </source>
</evidence>
<comment type="subcellular location">
    <subcellularLocation>
        <location evidence="1">Membrane</location>
        <topology evidence="1">Multi-pass membrane protein</topology>
    </subcellularLocation>
</comment>
<evidence type="ECO:0000259" key="15">
    <source>
        <dbReference type="Pfam" id="PF00487"/>
    </source>
</evidence>
<comment type="cofactor">
    <cofactor evidence="13">
        <name>Fe(2+)</name>
        <dbReference type="ChEBI" id="CHEBI:29033"/>
    </cofactor>
</comment>
<keyword evidence="11 14" id="KW-0472">Membrane</keyword>
<dbReference type="PANTHER" id="PTHR11351:SF31">
    <property type="entry name" value="DESATURASE 1, ISOFORM A-RELATED"/>
    <property type="match status" value="1"/>
</dbReference>
<evidence type="ECO:0000256" key="13">
    <source>
        <dbReference type="RuleBase" id="RU000581"/>
    </source>
</evidence>
<reference evidence="16" key="1">
    <citation type="submission" date="2014-05" db="EMBL/GenBank/DDBJ databases">
        <title>The transcriptome of the halophilic microalga Tetraselmis sp. GSL018 isolated from the Great Salt Lake, Utah.</title>
        <authorList>
            <person name="Jinkerson R.E."/>
            <person name="D'Adamo S."/>
            <person name="Posewitz M.C."/>
        </authorList>
    </citation>
    <scope>NUCLEOTIDE SEQUENCE</scope>
    <source>
        <strain evidence="16">GSL018</strain>
    </source>
</reference>
<evidence type="ECO:0000256" key="4">
    <source>
        <dbReference type="ARBA" id="ARBA00022516"/>
    </source>
</evidence>
<dbReference type="InterPro" id="IPR005804">
    <property type="entry name" value="FA_desaturase_dom"/>
</dbReference>
<accession>A0A061R1Q3</accession>
<keyword evidence="10" id="KW-0443">Lipid metabolism</keyword>
<comment type="pathway">
    <text evidence="2">Lipid metabolism.</text>
</comment>
<evidence type="ECO:0000256" key="10">
    <source>
        <dbReference type="ARBA" id="ARBA00023098"/>
    </source>
</evidence>
<dbReference type="CDD" id="cd03505">
    <property type="entry name" value="Delta9-FADS-like"/>
    <property type="match status" value="1"/>
</dbReference>
<feature type="transmembrane region" description="Helical" evidence="14">
    <location>
        <begin position="373"/>
        <end position="390"/>
    </location>
</feature>
<keyword evidence="5 13" id="KW-0812">Transmembrane</keyword>
<keyword evidence="4 13" id="KW-0444">Lipid biosynthesis</keyword>
<dbReference type="InterPro" id="IPR015876">
    <property type="entry name" value="Acyl-CoA_DS"/>
</dbReference>
<feature type="domain" description="Fatty acid desaturase" evidence="15">
    <location>
        <begin position="165"/>
        <end position="375"/>
    </location>
</feature>
<keyword evidence="7 14" id="KW-1133">Transmembrane helix</keyword>
<keyword evidence="12 13" id="KW-0275">Fatty acid biosynthesis</keyword>